<comment type="similarity">
    <text evidence="2 3">Belongs to the glutamine synthetase family.</text>
</comment>
<dbReference type="PANTHER" id="PTHR43785">
    <property type="entry name" value="GAMMA-GLUTAMYLPUTRESCINE SYNTHETASE"/>
    <property type="match status" value="1"/>
</dbReference>
<feature type="domain" description="GS catalytic" evidence="4">
    <location>
        <begin position="112"/>
        <end position="472"/>
    </location>
</feature>
<dbReference type="InterPro" id="IPR014746">
    <property type="entry name" value="Gln_synth/guanido_kin_cat_dom"/>
</dbReference>
<dbReference type="SUPFAM" id="SSF55931">
    <property type="entry name" value="Glutamine synthetase/guanido kinase"/>
    <property type="match status" value="1"/>
</dbReference>
<dbReference type="InterPro" id="IPR036651">
    <property type="entry name" value="Gln_synt_N_sf"/>
</dbReference>
<accession>A0ABM7LDT1</accession>
<dbReference type="EMBL" id="AP023081">
    <property type="protein sequence ID" value="BCD87774.1"/>
    <property type="molecule type" value="Genomic_DNA"/>
</dbReference>
<gene>
    <name evidence="5" type="ORF">PSm6_41810</name>
</gene>
<dbReference type="Gene3D" id="3.10.20.70">
    <property type="entry name" value="Glutamine synthetase, N-terminal domain"/>
    <property type="match status" value="1"/>
</dbReference>
<evidence type="ECO:0000256" key="3">
    <source>
        <dbReference type="RuleBase" id="RU000384"/>
    </source>
</evidence>
<dbReference type="PROSITE" id="PS51987">
    <property type="entry name" value="GS_CATALYTIC"/>
    <property type="match status" value="1"/>
</dbReference>
<keyword evidence="6" id="KW-1185">Reference proteome</keyword>
<evidence type="ECO:0000256" key="2">
    <source>
        <dbReference type="PROSITE-ProRule" id="PRU01331"/>
    </source>
</evidence>
<protein>
    <submittedName>
        <fullName evidence="5">Glutamine synthetase</fullName>
    </submittedName>
</protein>
<dbReference type="Proteomes" id="UP001064896">
    <property type="component" value="Chromosome"/>
</dbReference>
<sequence>MTTDGPGSLAERLAGIDEIECVTPDLNGVMRGKVMTGEGFLSGRRLQLARGVLLQCIMGGYPAAKYYGSDDGDLALVAEPSQVHRLPWSSNPRALAICDAQELDGCPSGLSTRGLLRRVLERYAAHGWAPVVATELEFFVFAPNPDPHQPFLPPLGLDGRREDGCSAFSVTSNNGLRPFFEEVYACMELLGMPRDTFMHEMGVSQFEINLLHGDALLLADQTFLFKHMLKEVALKHGVTVVCMAKPLAHTPGSSMHIHQSVVEIDGGRNIFSDGAGEATDAFYHFIGGQQAAMADFTGLFAPNVNSYQRLCHPYASPNNACWSHDNRAAGLRIPASAPVARRVENRLPGADANPYLAIAASLAAGLHGMEQRIAPSAPMQGEFDIPESLVLPCTLHAALERLKRSDLARELFGDEFIEGYIATKTMELSSFFDQITPGSAACWLPRRSIPLAGRALRPALFKERMESQWVVS</sequence>
<dbReference type="PANTHER" id="PTHR43785:SF3">
    <property type="entry name" value="GS CATALYTIC DOMAIN-CONTAINING PROTEIN"/>
    <property type="match status" value="1"/>
</dbReference>
<dbReference type="SMART" id="SM01230">
    <property type="entry name" value="Gln-synt_C"/>
    <property type="match status" value="1"/>
</dbReference>
<organism evidence="5 6">
    <name type="scientific">Pseudomonas solani</name>
    <dbReference type="NCBI Taxonomy" id="2731552"/>
    <lineage>
        <taxon>Bacteria</taxon>
        <taxon>Pseudomonadati</taxon>
        <taxon>Pseudomonadota</taxon>
        <taxon>Gammaproteobacteria</taxon>
        <taxon>Pseudomonadales</taxon>
        <taxon>Pseudomonadaceae</taxon>
        <taxon>Pseudomonas</taxon>
    </lineage>
</organism>
<evidence type="ECO:0000313" key="5">
    <source>
        <dbReference type="EMBL" id="BCD87774.1"/>
    </source>
</evidence>
<evidence type="ECO:0000259" key="4">
    <source>
        <dbReference type="PROSITE" id="PS51987"/>
    </source>
</evidence>
<keyword evidence="1" id="KW-0436">Ligase</keyword>
<evidence type="ECO:0000313" key="6">
    <source>
        <dbReference type="Proteomes" id="UP001064896"/>
    </source>
</evidence>
<evidence type="ECO:0000256" key="1">
    <source>
        <dbReference type="ARBA" id="ARBA00022598"/>
    </source>
</evidence>
<dbReference type="Gene3D" id="3.30.590.10">
    <property type="entry name" value="Glutamine synthetase/guanido kinase, catalytic domain"/>
    <property type="match status" value="1"/>
</dbReference>
<name>A0ABM7LDT1_9PSED</name>
<proteinExistence type="inferred from homology"/>
<dbReference type="Pfam" id="PF00120">
    <property type="entry name" value="Gln-synt_C"/>
    <property type="match status" value="1"/>
</dbReference>
<reference evidence="5" key="1">
    <citation type="submission" date="2020-05" db="EMBL/GenBank/DDBJ databases">
        <title>Complete genome sequence of Pseudomonas sp. Sm006.</title>
        <authorList>
            <person name="Takeuchi K."/>
            <person name="Someya N."/>
        </authorList>
    </citation>
    <scope>NUCLEOTIDE SEQUENCE</scope>
    <source>
        <strain evidence="5">Sm006</strain>
    </source>
</reference>
<dbReference type="SUPFAM" id="SSF54368">
    <property type="entry name" value="Glutamine synthetase, N-terminal domain"/>
    <property type="match status" value="1"/>
</dbReference>
<dbReference type="InterPro" id="IPR008146">
    <property type="entry name" value="Gln_synth_cat_dom"/>
</dbReference>